<comment type="caution">
    <text evidence="6">The sequence shown here is derived from an EMBL/GenBank/DDBJ whole genome shotgun (WGS) entry which is preliminary data.</text>
</comment>
<dbReference type="InterPro" id="IPR011016">
    <property type="entry name" value="Znf_RING-CH"/>
</dbReference>
<dbReference type="Proteomes" id="UP000789405">
    <property type="component" value="Unassembled WGS sequence"/>
</dbReference>
<accession>A0A9N9JQI6</accession>
<evidence type="ECO:0000313" key="7">
    <source>
        <dbReference type="Proteomes" id="UP000789405"/>
    </source>
</evidence>
<evidence type="ECO:0000256" key="4">
    <source>
        <dbReference type="SAM" id="Phobius"/>
    </source>
</evidence>
<gene>
    <name evidence="6" type="ORF">DERYTH_LOCUS21166</name>
</gene>
<dbReference type="CDD" id="cd16495">
    <property type="entry name" value="RING_CH-C4HC3_MARCH"/>
    <property type="match status" value="1"/>
</dbReference>
<name>A0A9N9JQI6_9GLOM</name>
<evidence type="ECO:0000259" key="5">
    <source>
        <dbReference type="PROSITE" id="PS51292"/>
    </source>
</evidence>
<evidence type="ECO:0000313" key="6">
    <source>
        <dbReference type="EMBL" id="CAG8789727.1"/>
    </source>
</evidence>
<feature type="domain" description="RING-CH-type" evidence="5">
    <location>
        <begin position="96"/>
        <end position="171"/>
    </location>
</feature>
<sequence>MDKSLHMSDSRDPNAMNANLEQTLIRQTFVNIPSEPTLTPANENAGQIHIDMPQPPPKYVTTQPQPMQLPEYTTTKFQPVKHPNSSISTPSVKLSLDEPPAKFCKICHESEVIEEEEGGGPYIKDKLISPCKCKGSLQYVHIGCLNQWRASSTRKDSSYQCEVCKYEYKFYRQKLAIIISNPIFLHLVTFIMFLIIIFIVSWIVKLIDNKGRLVNNNDKLWTNKSILGLKVIYFIFGICIISILSLFYMMIYSCRKGFVDTRDSYCYCGGCGLFMPWDLGCSCSDSGECNIIILVLSVIMLSIIILIGIIGVLSAGYLLIQKYTNIYLDGLKEKILEVEKES</sequence>
<feature type="transmembrane region" description="Helical" evidence="4">
    <location>
        <begin position="175"/>
        <end position="204"/>
    </location>
</feature>
<keyword evidence="7" id="KW-1185">Reference proteome</keyword>
<evidence type="ECO:0000256" key="3">
    <source>
        <dbReference type="ARBA" id="ARBA00022833"/>
    </source>
</evidence>
<keyword evidence="2" id="KW-0863">Zinc-finger</keyword>
<keyword evidence="4" id="KW-0812">Transmembrane</keyword>
<dbReference type="SMART" id="SM00744">
    <property type="entry name" value="RINGv"/>
    <property type="match status" value="1"/>
</dbReference>
<dbReference type="Gene3D" id="3.30.40.10">
    <property type="entry name" value="Zinc/RING finger domain, C3HC4 (zinc finger)"/>
    <property type="match status" value="1"/>
</dbReference>
<dbReference type="EMBL" id="CAJVPY010026416">
    <property type="protein sequence ID" value="CAG8789727.1"/>
    <property type="molecule type" value="Genomic_DNA"/>
</dbReference>
<proteinExistence type="predicted"/>
<dbReference type="SUPFAM" id="SSF57850">
    <property type="entry name" value="RING/U-box"/>
    <property type="match status" value="1"/>
</dbReference>
<feature type="transmembrane region" description="Helical" evidence="4">
    <location>
        <begin position="231"/>
        <end position="252"/>
    </location>
</feature>
<evidence type="ECO:0000256" key="1">
    <source>
        <dbReference type="ARBA" id="ARBA00022723"/>
    </source>
</evidence>
<dbReference type="GO" id="GO:0008270">
    <property type="term" value="F:zinc ion binding"/>
    <property type="evidence" value="ECO:0007669"/>
    <property type="project" value="UniProtKB-KW"/>
</dbReference>
<feature type="transmembrane region" description="Helical" evidence="4">
    <location>
        <begin position="291"/>
        <end position="320"/>
    </location>
</feature>
<organism evidence="6 7">
    <name type="scientific">Dentiscutata erythropus</name>
    <dbReference type="NCBI Taxonomy" id="1348616"/>
    <lineage>
        <taxon>Eukaryota</taxon>
        <taxon>Fungi</taxon>
        <taxon>Fungi incertae sedis</taxon>
        <taxon>Mucoromycota</taxon>
        <taxon>Glomeromycotina</taxon>
        <taxon>Glomeromycetes</taxon>
        <taxon>Diversisporales</taxon>
        <taxon>Gigasporaceae</taxon>
        <taxon>Dentiscutata</taxon>
    </lineage>
</organism>
<dbReference type="PROSITE" id="PS51292">
    <property type="entry name" value="ZF_RING_CH"/>
    <property type="match status" value="1"/>
</dbReference>
<keyword evidence="4" id="KW-1133">Transmembrane helix</keyword>
<dbReference type="AlphaFoldDB" id="A0A9N9JQI6"/>
<keyword evidence="4" id="KW-0472">Membrane</keyword>
<dbReference type="OrthoDB" id="264354at2759"/>
<dbReference type="InterPro" id="IPR013083">
    <property type="entry name" value="Znf_RING/FYVE/PHD"/>
</dbReference>
<dbReference type="PANTHER" id="PTHR46347:SF1">
    <property type="entry name" value="RING_FYVE_PHD ZINC FINGER SUPERFAMILY PROTEIN"/>
    <property type="match status" value="1"/>
</dbReference>
<keyword evidence="3" id="KW-0862">Zinc</keyword>
<evidence type="ECO:0000256" key="2">
    <source>
        <dbReference type="ARBA" id="ARBA00022771"/>
    </source>
</evidence>
<reference evidence="6" key="1">
    <citation type="submission" date="2021-06" db="EMBL/GenBank/DDBJ databases">
        <authorList>
            <person name="Kallberg Y."/>
            <person name="Tangrot J."/>
            <person name="Rosling A."/>
        </authorList>
    </citation>
    <scope>NUCLEOTIDE SEQUENCE</scope>
    <source>
        <strain evidence="6">MA453B</strain>
    </source>
</reference>
<protein>
    <submittedName>
        <fullName evidence="6">8008_t:CDS:1</fullName>
    </submittedName>
</protein>
<keyword evidence="1" id="KW-0479">Metal-binding</keyword>
<dbReference type="Pfam" id="PF12906">
    <property type="entry name" value="RINGv"/>
    <property type="match status" value="1"/>
</dbReference>
<dbReference type="PANTHER" id="PTHR46347">
    <property type="entry name" value="RING/FYVE/PHD ZINC FINGER SUPERFAMILY PROTEIN"/>
    <property type="match status" value="1"/>
</dbReference>